<dbReference type="PANTHER" id="PTHR46060">
    <property type="entry name" value="MARINER MOS1 TRANSPOSASE-LIKE PROTEIN"/>
    <property type="match status" value="1"/>
</dbReference>
<dbReference type="EMBL" id="CP092872">
    <property type="protein sequence ID" value="UYV72994.1"/>
    <property type="molecule type" value="Genomic_DNA"/>
</dbReference>
<organism evidence="2 3">
    <name type="scientific">Cordylochernes scorpioides</name>
    <dbReference type="NCBI Taxonomy" id="51811"/>
    <lineage>
        <taxon>Eukaryota</taxon>
        <taxon>Metazoa</taxon>
        <taxon>Ecdysozoa</taxon>
        <taxon>Arthropoda</taxon>
        <taxon>Chelicerata</taxon>
        <taxon>Arachnida</taxon>
        <taxon>Pseudoscorpiones</taxon>
        <taxon>Cheliferoidea</taxon>
        <taxon>Chernetidae</taxon>
        <taxon>Cordylochernes</taxon>
    </lineage>
</organism>
<keyword evidence="3" id="KW-1185">Reference proteome</keyword>
<evidence type="ECO:0000313" key="3">
    <source>
        <dbReference type="Proteomes" id="UP001235939"/>
    </source>
</evidence>
<gene>
    <name evidence="2" type="ORF">LAZ67_10001418</name>
</gene>
<sequence>MKRLENGISRRQKSLFSTFAFLRFSSRSKSSQAARDKFNVYGKGVIGERAAHKWFAMFKNDDLDLEDTPRSGRPSEFEEEHLKALLKEDGHQTTYELAEKYEM</sequence>
<protein>
    <recommendedName>
        <fullName evidence="1">Mos1 transposase HTH domain-containing protein</fullName>
    </recommendedName>
</protein>
<feature type="domain" description="Mos1 transposase HTH" evidence="1">
    <location>
        <begin position="22"/>
        <end position="62"/>
    </location>
</feature>
<reference evidence="2 3" key="1">
    <citation type="submission" date="2022-01" db="EMBL/GenBank/DDBJ databases">
        <title>A chromosomal length assembly of Cordylochernes scorpioides.</title>
        <authorList>
            <person name="Zeh D."/>
            <person name="Zeh J."/>
        </authorList>
    </citation>
    <scope>NUCLEOTIDE SEQUENCE [LARGE SCALE GENOMIC DNA]</scope>
    <source>
        <strain evidence="2">IN4F17</strain>
        <tissue evidence="2">Whole Body</tissue>
    </source>
</reference>
<proteinExistence type="predicted"/>
<dbReference type="Proteomes" id="UP001235939">
    <property type="component" value="Chromosome 10"/>
</dbReference>
<dbReference type="InterPro" id="IPR052709">
    <property type="entry name" value="Transposase-MT_Hybrid"/>
</dbReference>
<accession>A0ABY6KWF9</accession>
<dbReference type="PANTHER" id="PTHR46060:SF2">
    <property type="entry name" value="HISTONE-LYSINE N-METHYLTRANSFERASE SETMAR"/>
    <property type="match status" value="1"/>
</dbReference>
<name>A0ABY6KWF9_9ARAC</name>
<evidence type="ECO:0000259" key="1">
    <source>
        <dbReference type="Pfam" id="PF17906"/>
    </source>
</evidence>
<dbReference type="Pfam" id="PF17906">
    <property type="entry name" value="HTH_48"/>
    <property type="match status" value="1"/>
</dbReference>
<evidence type="ECO:0000313" key="2">
    <source>
        <dbReference type="EMBL" id="UYV72994.1"/>
    </source>
</evidence>
<dbReference type="InterPro" id="IPR041426">
    <property type="entry name" value="Mos1_HTH"/>
</dbReference>